<reference evidence="10" key="1">
    <citation type="journal article" date="2014" name="BMC Genomics">
        <title>The mitochondrial and chloroplast genomes of the haptophyte Chrysochromulina tobin contain unique repeat structures and gene profiles.</title>
        <authorList>
            <person name="Hovde B.T."/>
            <person name="Starkenburg S.R."/>
            <person name="Hunsperger H.M."/>
            <person name="Mercer L.D."/>
            <person name="Deodato C.R."/>
            <person name="Jha R.K."/>
            <person name="Chertkov O."/>
            <person name="Monnat R.J.Jr."/>
            <person name="Cattolico R.A."/>
        </authorList>
    </citation>
    <scope>NUCLEOTIDE SEQUENCE</scope>
    <source>
        <strain evidence="10">CCMP291</strain>
    </source>
</reference>
<dbReference type="InterPro" id="IPR002615">
    <property type="entry name" value="PSI_PsaJ"/>
</dbReference>
<accession>A0A075DWS4</accession>
<dbReference type="InterPro" id="IPR036062">
    <property type="entry name" value="PSI_PsaJ_sf"/>
</dbReference>
<geneLocation type="chloroplast" evidence="10"/>
<evidence type="ECO:0000256" key="9">
    <source>
        <dbReference type="SAM" id="Phobius"/>
    </source>
</evidence>
<dbReference type="Pfam" id="PF01701">
    <property type="entry name" value="PSI_PsaJ"/>
    <property type="match status" value="1"/>
</dbReference>
<name>A0A075DWS4_9EUKA</name>
<gene>
    <name evidence="8 10" type="primary">psaJ</name>
    <name evidence="10" type="ORF">ChtoCp_00010</name>
</gene>
<keyword evidence="10" id="KW-0934">Plastid</keyword>
<evidence type="ECO:0000256" key="5">
    <source>
        <dbReference type="ARBA" id="ARBA00022692"/>
    </source>
</evidence>
<protein>
    <recommendedName>
        <fullName evidence="4 8">Photosystem I reaction center subunit IX</fullName>
    </recommendedName>
    <alternativeName>
        <fullName evidence="8">PSI-J</fullName>
    </alternativeName>
</protein>
<dbReference type="AlphaFoldDB" id="A0A075DWS4"/>
<dbReference type="SUPFAM" id="SSF81544">
    <property type="entry name" value="Subunit IX of photosystem I reaction centre, PsaJ"/>
    <property type="match status" value="1"/>
</dbReference>
<organism evidence="10">
    <name type="scientific">Chrysochromulina tobinii</name>
    <dbReference type="NCBI Taxonomy" id="1460289"/>
    <lineage>
        <taxon>Eukaryota</taxon>
        <taxon>Haptista</taxon>
        <taxon>Haptophyta</taxon>
        <taxon>Prymnesiophyceae</taxon>
        <taxon>Prymnesiales</taxon>
        <taxon>Chrysochromulinaceae</taxon>
        <taxon>Chrysochromulina</taxon>
    </lineage>
</organism>
<sequence length="43" mass="4869">MDQNLLKYLSTAPVLATAWLSFTAAFIIEIQRYAPDTLSFSPY</sequence>
<evidence type="ECO:0000256" key="2">
    <source>
        <dbReference type="ARBA" id="ARBA00004167"/>
    </source>
</evidence>
<proteinExistence type="inferred from homology"/>
<keyword evidence="8" id="KW-0603">Photosystem I</keyword>
<comment type="similarity">
    <text evidence="3 8">Belongs to the PsaJ family.</text>
</comment>
<evidence type="ECO:0000256" key="3">
    <source>
        <dbReference type="ARBA" id="ARBA00006318"/>
    </source>
</evidence>
<evidence type="ECO:0000256" key="6">
    <source>
        <dbReference type="ARBA" id="ARBA00022989"/>
    </source>
</evidence>
<keyword evidence="8" id="KW-0602">Photosynthesis</keyword>
<keyword evidence="8" id="KW-0793">Thylakoid</keyword>
<reference evidence="10" key="2">
    <citation type="submission" date="2016-02" db="EMBL/GenBank/DDBJ databases">
        <authorList>
            <person name="Wen L."/>
            <person name="He K."/>
            <person name="Yang H."/>
        </authorList>
    </citation>
    <scope>NUCLEOTIDE SEQUENCE</scope>
    <source>
        <strain evidence="10">CCMP291</strain>
    </source>
</reference>
<evidence type="ECO:0000313" key="10">
    <source>
        <dbReference type="EMBL" id="AHY04307.1"/>
    </source>
</evidence>
<keyword evidence="5 8" id="KW-0812">Transmembrane</keyword>
<feature type="transmembrane region" description="Helical" evidence="9">
    <location>
        <begin position="6"/>
        <end position="28"/>
    </location>
</feature>
<dbReference type="GO" id="GO:0015979">
    <property type="term" value="P:photosynthesis"/>
    <property type="evidence" value="ECO:0007669"/>
    <property type="project" value="UniProtKB-UniRule"/>
</dbReference>
<dbReference type="GO" id="GO:0009522">
    <property type="term" value="C:photosystem I"/>
    <property type="evidence" value="ECO:0007669"/>
    <property type="project" value="UniProtKB-KW"/>
</dbReference>
<dbReference type="Gene3D" id="1.20.5.510">
    <property type="entry name" value="Single helix bin"/>
    <property type="match status" value="1"/>
</dbReference>
<evidence type="ECO:0000256" key="4">
    <source>
        <dbReference type="ARBA" id="ARBA00019868"/>
    </source>
</evidence>
<evidence type="ECO:0000256" key="7">
    <source>
        <dbReference type="ARBA" id="ARBA00023136"/>
    </source>
</evidence>
<dbReference type="PANTHER" id="PTHR36082:SF2">
    <property type="entry name" value="PHOTOSYSTEM I REACTION CENTER SUBUNIT IX"/>
    <property type="match status" value="1"/>
</dbReference>
<dbReference type="PANTHER" id="PTHR36082">
    <property type="match status" value="1"/>
</dbReference>
<keyword evidence="6 8" id="KW-1133">Transmembrane helix</keyword>
<dbReference type="HAMAP" id="MF_00522">
    <property type="entry name" value="PSI_PsaJ"/>
    <property type="match status" value="1"/>
</dbReference>
<comment type="subcellular location">
    <subcellularLocation>
        <location evidence="2">Membrane</location>
        <topology evidence="2">Single-pass membrane protein</topology>
    </subcellularLocation>
    <subcellularLocation>
        <location evidence="8">Plastid</location>
        <location evidence="8">Chloroplast thylakoid membrane</location>
        <topology evidence="8">Single-pass membrane protein</topology>
    </subcellularLocation>
</comment>
<evidence type="ECO:0000256" key="1">
    <source>
        <dbReference type="ARBA" id="ARBA00002115"/>
    </source>
</evidence>
<dbReference type="GO" id="GO:0009535">
    <property type="term" value="C:chloroplast thylakoid membrane"/>
    <property type="evidence" value="ECO:0007669"/>
    <property type="project" value="UniProtKB-SubCell"/>
</dbReference>
<comment type="function">
    <text evidence="1 8">May help in the organization of the PsaE and PsaF subunits.</text>
</comment>
<evidence type="ECO:0000256" key="8">
    <source>
        <dbReference type="HAMAP-Rule" id="MF_00522"/>
    </source>
</evidence>
<dbReference type="EMBL" id="KJ201907">
    <property type="protein sequence ID" value="AHY04307.1"/>
    <property type="molecule type" value="Genomic_DNA"/>
</dbReference>
<keyword evidence="10" id="KW-0150">Chloroplast</keyword>
<keyword evidence="7 8" id="KW-0472">Membrane</keyword>